<evidence type="ECO:0000313" key="1">
    <source>
        <dbReference type="EMBL" id="CAG8804585.1"/>
    </source>
</evidence>
<dbReference type="Proteomes" id="UP000789759">
    <property type="component" value="Unassembled WGS sequence"/>
</dbReference>
<gene>
    <name evidence="1" type="ORF">CPELLU_LOCUS18013</name>
</gene>
<comment type="caution">
    <text evidence="1">The sequence shown here is derived from an EMBL/GenBank/DDBJ whole genome shotgun (WGS) entry which is preliminary data.</text>
</comment>
<protein>
    <submittedName>
        <fullName evidence="1">1758_t:CDS:1</fullName>
    </submittedName>
</protein>
<sequence>RTCQDKDMMDIDMNQDETLNETLDESNDRLTLNQAIEILSIAEKQMTDEINVMEMECNELFQDIQRINEDMSDLRYGRIGPKGLNEVDIIDDLK</sequence>
<accession>A0A9N9K0K0</accession>
<feature type="non-terminal residue" evidence="1">
    <location>
        <position position="94"/>
    </location>
</feature>
<reference evidence="1" key="1">
    <citation type="submission" date="2021-06" db="EMBL/GenBank/DDBJ databases">
        <authorList>
            <person name="Kallberg Y."/>
            <person name="Tangrot J."/>
            <person name="Rosling A."/>
        </authorList>
    </citation>
    <scope>NUCLEOTIDE SEQUENCE</scope>
    <source>
        <strain evidence="1">FL966</strain>
    </source>
</reference>
<feature type="non-terminal residue" evidence="1">
    <location>
        <position position="1"/>
    </location>
</feature>
<name>A0A9N9K0K0_9GLOM</name>
<dbReference type="EMBL" id="CAJVQA010033528">
    <property type="protein sequence ID" value="CAG8804585.1"/>
    <property type="molecule type" value="Genomic_DNA"/>
</dbReference>
<keyword evidence="2" id="KW-1185">Reference proteome</keyword>
<dbReference type="OrthoDB" id="2311687at2759"/>
<organism evidence="1 2">
    <name type="scientific">Cetraspora pellucida</name>
    <dbReference type="NCBI Taxonomy" id="1433469"/>
    <lineage>
        <taxon>Eukaryota</taxon>
        <taxon>Fungi</taxon>
        <taxon>Fungi incertae sedis</taxon>
        <taxon>Mucoromycota</taxon>
        <taxon>Glomeromycotina</taxon>
        <taxon>Glomeromycetes</taxon>
        <taxon>Diversisporales</taxon>
        <taxon>Gigasporaceae</taxon>
        <taxon>Cetraspora</taxon>
    </lineage>
</organism>
<proteinExistence type="predicted"/>
<dbReference type="AlphaFoldDB" id="A0A9N9K0K0"/>
<evidence type="ECO:0000313" key="2">
    <source>
        <dbReference type="Proteomes" id="UP000789759"/>
    </source>
</evidence>